<dbReference type="EMBL" id="ABEU02000007">
    <property type="status" value="NOT_ANNOTATED_CDS"/>
    <property type="molecule type" value="Genomic_DNA"/>
</dbReference>
<dbReference type="Proteomes" id="UP000006727">
    <property type="component" value="Chromosome 7"/>
</dbReference>
<protein>
    <submittedName>
        <fullName evidence="1">Uncharacterized protein</fullName>
    </submittedName>
</protein>
<evidence type="ECO:0000313" key="2">
    <source>
        <dbReference type="Proteomes" id="UP000006727"/>
    </source>
</evidence>
<organism evidence="1 2">
    <name type="scientific">Physcomitrium patens</name>
    <name type="common">Spreading-leaved earth moss</name>
    <name type="synonym">Physcomitrella patens</name>
    <dbReference type="NCBI Taxonomy" id="3218"/>
    <lineage>
        <taxon>Eukaryota</taxon>
        <taxon>Viridiplantae</taxon>
        <taxon>Streptophyta</taxon>
        <taxon>Embryophyta</taxon>
        <taxon>Bryophyta</taxon>
        <taxon>Bryophytina</taxon>
        <taxon>Bryopsida</taxon>
        <taxon>Funariidae</taxon>
        <taxon>Funariales</taxon>
        <taxon>Funariaceae</taxon>
        <taxon>Physcomitrium</taxon>
    </lineage>
</organism>
<proteinExistence type="predicted"/>
<dbReference type="Gramene" id="Pp3c7_24620V3.2">
    <property type="protein sequence ID" value="Pp3c7_24620V3.2"/>
    <property type="gene ID" value="Pp3c7_24620"/>
</dbReference>
<name>A0A7I4EA13_PHYPA</name>
<evidence type="ECO:0000313" key="1">
    <source>
        <dbReference type="EnsemblPlants" id="Pp3c7_24620V3.2"/>
    </source>
</evidence>
<reference evidence="1 2" key="1">
    <citation type="journal article" date="2008" name="Science">
        <title>The Physcomitrella genome reveals evolutionary insights into the conquest of land by plants.</title>
        <authorList>
            <person name="Rensing S."/>
            <person name="Lang D."/>
            <person name="Zimmer A."/>
            <person name="Terry A."/>
            <person name="Salamov A."/>
            <person name="Shapiro H."/>
            <person name="Nishiyama T."/>
            <person name="Perroud P.-F."/>
            <person name="Lindquist E."/>
            <person name="Kamisugi Y."/>
            <person name="Tanahashi T."/>
            <person name="Sakakibara K."/>
            <person name="Fujita T."/>
            <person name="Oishi K."/>
            <person name="Shin-I T."/>
            <person name="Kuroki Y."/>
            <person name="Toyoda A."/>
            <person name="Suzuki Y."/>
            <person name="Hashimoto A."/>
            <person name="Yamaguchi K."/>
            <person name="Sugano A."/>
            <person name="Kohara Y."/>
            <person name="Fujiyama A."/>
            <person name="Anterola A."/>
            <person name="Aoki S."/>
            <person name="Ashton N."/>
            <person name="Barbazuk W.B."/>
            <person name="Barker E."/>
            <person name="Bennetzen J."/>
            <person name="Bezanilla M."/>
            <person name="Blankenship R."/>
            <person name="Cho S.H."/>
            <person name="Dutcher S."/>
            <person name="Estelle M."/>
            <person name="Fawcett J.A."/>
            <person name="Gundlach H."/>
            <person name="Hanada K."/>
            <person name="Heyl A."/>
            <person name="Hicks K.A."/>
            <person name="Hugh J."/>
            <person name="Lohr M."/>
            <person name="Mayer K."/>
            <person name="Melkozernov A."/>
            <person name="Murata T."/>
            <person name="Nelson D."/>
            <person name="Pils B."/>
            <person name="Prigge M."/>
            <person name="Reiss B."/>
            <person name="Renner T."/>
            <person name="Rombauts S."/>
            <person name="Rushton P."/>
            <person name="Sanderfoot A."/>
            <person name="Schween G."/>
            <person name="Shiu S.-H."/>
            <person name="Stueber K."/>
            <person name="Theodoulou F.L."/>
            <person name="Tu H."/>
            <person name="Van de Peer Y."/>
            <person name="Verrier P.J."/>
            <person name="Waters E."/>
            <person name="Wood A."/>
            <person name="Yang L."/>
            <person name="Cove D."/>
            <person name="Cuming A."/>
            <person name="Hasebe M."/>
            <person name="Lucas S."/>
            <person name="Mishler D.B."/>
            <person name="Reski R."/>
            <person name="Grigoriev I."/>
            <person name="Quatrano R.S."/>
            <person name="Boore J.L."/>
        </authorList>
    </citation>
    <scope>NUCLEOTIDE SEQUENCE [LARGE SCALE GENOMIC DNA]</scope>
    <source>
        <strain evidence="1 2">cv. Gransden 2004</strain>
    </source>
</reference>
<sequence>MRSRLPLTLFHSFTVEDACLSEANSLDRCTALMNMPTRPQHAGSLWIRDAIFPGLCFLHTKPIGSLTHSIRKLRQSCGGTAACPGVEAYKMGECHISIDRKFARVVPKSNKAAIAVAAAVDD</sequence>
<reference evidence="1" key="3">
    <citation type="submission" date="2020-12" db="UniProtKB">
        <authorList>
            <consortium name="EnsemblPlants"/>
        </authorList>
    </citation>
    <scope>IDENTIFICATION</scope>
</reference>
<keyword evidence="2" id="KW-1185">Reference proteome</keyword>
<dbReference type="InParanoid" id="A0A7I4EA13"/>
<dbReference type="EnsemblPlants" id="Pp3c7_24620V3.2">
    <property type="protein sequence ID" value="Pp3c7_24620V3.2"/>
    <property type="gene ID" value="Pp3c7_24620"/>
</dbReference>
<dbReference type="AlphaFoldDB" id="A0A7I4EA13"/>
<accession>A0A7I4EA13</accession>
<reference evidence="1 2" key="2">
    <citation type="journal article" date="2018" name="Plant J.">
        <title>The Physcomitrella patens chromosome-scale assembly reveals moss genome structure and evolution.</title>
        <authorList>
            <person name="Lang D."/>
            <person name="Ullrich K.K."/>
            <person name="Murat F."/>
            <person name="Fuchs J."/>
            <person name="Jenkins J."/>
            <person name="Haas F.B."/>
            <person name="Piednoel M."/>
            <person name="Gundlach H."/>
            <person name="Van Bel M."/>
            <person name="Meyberg R."/>
            <person name="Vives C."/>
            <person name="Morata J."/>
            <person name="Symeonidi A."/>
            <person name="Hiss M."/>
            <person name="Muchero W."/>
            <person name="Kamisugi Y."/>
            <person name="Saleh O."/>
            <person name="Blanc G."/>
            <person name="Decker E.L."/>
            <person name="van Gessel N."/>
            <person name="Grimwood J."/>
            <person name="Hayes R.D."/>
            <person name="Graham S.W."/>
            <person name="Gunter L.E."/>
            <person name="McDaniel S.F."/>
            <person name="Hoernstein S.N.W."/>
            <person name="Larsson A."/>
            <person name="Li F.W."/>
            <person name="Perroud P.F."/>
            <person name="Phillips J."/>
            <person name="Ranjan P."/>
            <person name="Rokshar D.S."/>
            <person name="Rothfels C.J."/>
            <person name="Schneider L."/>
            <person name="Shu S."/>
            <person name="Stevenson D.W."/>
            <person name="Thummler F."/>
            <person name="Tillich M."/>
            <person name="Villarreal Aguilar J.C."/>
            <person name="Widiez T."/>
            <person name="Wong G.K."/>
            <person name="Wymore A."/>
            <person name="Zhang Y."/>
            <person name="Zimmer A.D."/>
            <person name="Quatrano R.S."/>
            <person name="Mayer K.F.X."/>
            <person name="Goodstein D."/>
            <person name="Casacuberta J.M."/>
            <person name="Vandepoele K."/>
            <person name="Reski R."/>
            <person name="Cuming A.C."/>
            <person name="Tuskan G.A."/>
            <person name="Maumus F."/>
            <person name="Salse J."/>
            <person name="Schmutz J."/>
            <person name="Rensing S.A."/>
        </authorList>
    </citation>
    <scope>NUCLEOTIDE SEQUENCE [LARGE SCALE GENOMIC DNA]</scope>
    <source>
        <strain evidence="1 2">cv. Gransden 2004</strain>
    </source>
</reference>
<gene>
    <name evidence="1" type="primary">LOC112285013</name>
</gene>